<accession>A0A0V1GKI5</accession>
<name>A0A0V1GKI5_9BILA</name>
<comment type="caution">
    <text evidence="1">The sequence shown here is derived from an EMBL/GenBank/DDBJ whole genome shotgun (WGS) entry which is preliminary data.</text>
</comment>
<dbReference type="AlphaFoldDB" id="A0A0V1GKI5"/>
<sequence>MSLIDQKKSENYNEPGRTFHESVFAEILAQTLNHDAFIVGRIQSKSVISHN</sequence>
<evidence type="ECO:0000313" key="2">
    <source>
        <dbReference type="Proteomes" id="UP000055024"/>
    </source>
</evidence>
<organism evidence="1 2">
    <name type="scientific">Trichinella zimbabwensis</name>
    <dbReference type="NCBI Taxonomy" id="268475"/>
    <lineage>
        <taxon>Eukaryota</taxon>
        <taxon>Metazoa</taxon>
        <taxon>Ecdysozoa</taxon>
        <taxon>Nematoda</taxon>
        <taxon>Enoplea</taxon>
        <taxon>Dorylaimia</taxon>
        <taxon>Trichinellida</taxon>
        <taxon>Trichinellidae</taxon>
        <taxon>Trichinella</taxon>
    </lineage>
</organism>
<dbReference type="Proteomes" id="UP000055024">
    <property type="component" value="Unassembled WGS sequence"/>
</dbReference>
<reference evidence="1 2" key="1">
    <citation type="submission" date="2015-01" db="EMBL/GenBank/DDBJ databases">
        <title>Evolution of Trichinella species and genotypes.</title>
        <authorList>
            <person name="Korhonen P.K."/>
            <person name="Edoardo P."/>
            <person name="Giuseppe L.R."/>
            <person name="Gasser R.B."/>
        </authorList>
    </citation>
    <scope>NUCLEOTIDE SEQUENCE [LARGE SCALE GENOMIC DNA]</scope>
    <source>
        <strain evidence="1">ISS1029</strain>
    </source>
</reference>
<gene>
    <name evidence="1" type="ORF">T11_15742</name>
</gene>
<keyword evidence="2" id="KW-1185">Reference proteome</keyword>
<proteinExistence type="predicted"/>
<protein>
    <submittedName>
        <fullName evidence="1">Uncharacterized protein</fullName>
    </submittedName>
</protein>
<evidence type="ECO:0000313" key="1">
    <source>
        <dbReference type="EMBL" id="KRY98696.1"/>
    </source>
</evidence>
<dbReference type="EMBL" id="JYDP01001225">
    <property type="protein sequence ID" value="KRY98696.1"/>
    <property type="molecule type" value="Genomic_DNA"/>
</dbReference>